<dbReference type="GO" id="GO:0045292">
    <property type="term" value="P:mRNA cis splicing, via spliceosome"/>
    <property type="evidence" value="ECO:0007669"/>
    <property type="project" value="InterPro"/>
</dbReference>
<feature type="domain" description="WW" evidence="2">
    <location>
        <begin position="616"/>
        <end position="643"/>
    </location>
</feature>
<dbReference type="GO" id="GO:0003723">
    <property type="term" value="F:RNA binding"/>
    <property type="evidence" value="ECO:0007669"/>
    <property type="project" value="TreeGrafter"/>
</dbReference>
<name>A0A7J6NVL1_PEROL</name>
<dbReference type="Proteomes" id="UP000541610">
    <property type="component" value="Unassembled WGS sequence"/>
</dbReference>
<protein>
    <recommendedName>
        <fullName evidence="2">WW domain-containing protein</fullName>
    </recommendedName>
</protein>
<feature type="compositionally biased region" description="Polar residues" evidence="1">
    <location>
        <begin position="435"/>
        <end position="444"/>
    </location>
</feature>
<dbReference type="InterPro" id="IPR036020">
    <property type="entry name" value="WW_dom_sf"/>
</dbReference>
<dbReference type="PROSITE" id="PS01159">
    <property type="entry name" value="WW_DOMAIN_1"/>
    <property type="match status" value="1"/>
</dbReference>
<dbReference type="PANTHER" id="PTHR11864:SF0">
    <property type="entry name" value="PRP40 PRE-MRNA PROCESSING FACTOR 40 HOMOLOG A (YEAST)"/>
    <property type="match status" value="1"/>
</dbReference>
<dbReference type="SUPFAM" id="SSF51045">
    <property type="entry name" value="WW domain"/>
    <property type="match status" value="3"/>
</dbReference>
<feature type="region of interest" description="Disordered" evidence="1">
    <location>
        <begin position="356"/>
        <end position="377"/>
    </location>
</feature>
<gene>
    <name evidence="3" type="ORF">FOZ60_003456</name>
</gene>
<evidence type="ECO:0000259" key="2">
    <source>
        <dbReference type="PROSITE" id="PS50020"/>
    </source>
</evidence>
<dbReference type="AlphaFoldDB" id="A0A7J6NVL1"/>
<accession>A0A7J6NVL1</accession>
<organism evidence="3 4">
    <name type="scientific">Perkinsus olseni</name>
    <name type="common">Perkinsus atlanticus</name>
    <dbReference type="NCBI Taxonomy" id="32597"/>
    <lineage>
        <taxon>Eukaryota</taxon>
        <taxon>Sar</taxon>
        <taxon>Alveolata</taxon>
        <taxon>Perkinsozoa</taxon>
        <taxon>Perkinsea</taxon>
        <taxon>Perkinsida</taxon>
        <taxon>Perkinsidae</taxon>
        <taxon>Perkinsus</taxon>
    </lineage>
</organism>
<dbReference type="EMBL" id="JABANP010000171">
    <property type="protein sequence ID" value="KAF4687838.1"/>
    <property type="molecule type" value="Genomic_DNA"/>
</dbReference>
<feature type="domain" description="WW" evidence="2">
    <location>
        <begin position="514"/>
        <end position="547"/>
    </location>
</feature>
<dbReference type="PROSITE" id="PS50020">
    <property type="entry name" value="WW_DOMAIN_2"/>
    <property type="match status" value="4"/>
</dbReference>
<dbReference type="PANTHER" id="PTHR11864">
    <property type="entry name" value="PRE-MRNA-PROCESSING PROTEIN PRP40"/>
    <property type="match status" value="1"/>
</dbReference>
<dbReference type="Gene3D" id="2.60.120.260">
    <property type="entry name" value="Galactose-binding domain-like"/>
    <property type="match status" value="1"/>
</dbReference>
<sequence>MSPIDVVGGARQLGRYALGFNDDLAYGIPCKASDESMKPASNVTDGRQDTFWWTVQARAWVELDLSSRDPERRPVQVTQIIIFWHGNCHADSFRIQTSTGESWHTVLEEKEARHCCAAEGYRYRDNGVEDAQEPTGCSFNRISKLPRLEGSCSRIRLEMSDGHPDMWFRRYQFGIRRLVVRGYYSDELRNVSFSLDNFRSIQRTRLGRIDVVAANMLPLEATGIVEEVVSAKEAENAEPSWLLASRRKRRSGGAGRSYPPPKIRSNGFPTVSLFMQKSADVGGSKAWLSTGSTLLRAANRKRLDEARQGLRPCSTQANRRLLEEAAAKGTGEEMVDGEIRDELGVDSREVNSRCFTASTQESDSDRKIRSSESRLRSRGKAFLPSLPSTLYDNFVCRVGSRSYTPPHHKRYLSAHEQWLLKNASSGGHKSAGQAERSSWESSTGRAVGRRKTRLGAESRFWPSEEEKEILRSTASSLPRPVRRRSLAALGGQAPRVPSRDDEGESAAMSSGDAASLMSGWEEVRTADGEVYYANCTTGESAWERPTRMEADWMEYFSPEGDKYYVNEATGLSTWTRPVLSRPTRDGRRSSGSDGVAVSELRQTLGAALGGEDWTDWRRKKADDGKVYYYNVKTKATAWNLPTPVLSKAPDAPPGWKKVAEGDGGEEFYYWNEATDEVTWDFPLPFYEEQDEVAASADA</sequence>
<evidence type="ECO:0000313" key="3">
    <source>
        <dbReference type="EMBL" id="KAF4687838.1"/>
    </source>
</evidence>
<comment type="caution">
    <text evidence="3">The sequence shown here is derived from an EMBL/GenBank/DDBJ whole genome shotgun (WGS) entry which is preliminary data.</text>
</comment>
<dbReference type="Gene3D" id="2.20.70.10">
    <property type="match status" value="3"/>
</dbReference>
<dbReference type="InterPro" id="IPR008979">
    <property type="entry name" value="Galactose-bd-like_sf"/>
</dbReference>
<dbReference type="InterPro" id="IPR039726">
    <property type="entry name" value="Prp40-like"/>
</dbReference>
<evidence type="ECO:0000313" key="4">
    <source>
        <dbReference type="Proteomes" id="UP000541610"/>
    </source>
</evidence>
<feature type="domain" description="WW" evidence="2">
    <location>
        <begin position="546"/>
        <end position="579"/>
    </location>
</feature>
<dbReference type="OrthoDB" id="187617at2759"/>
<dbReference type="CDD" id="cd00201">
    <property type="entry name" value="WW"/>
    <property type="match status" value="4"/>
</dbReference>
<reference evidence="3 4" key="1">
    <citation type="submission" date="2020-04" db="EMBL/GenBank/DDBJ databases">
        <title>Perkinsus olseni comparative genomics.</title>
        <authorList>
            <person name="Bogema D.R."/>
        </authorList>
    </citation>
    <scope>NUCLEOTIDE SEQUENCE [LARGE SCALE GENOMIC DNA]</scope>
    <source>
        <strain evidence="3">00978-12</strain>
    </source>
</reference>
<feature type="region of interest" description="Disordered" evidence="1">
    <location>
        <begin position="424"/>
        <end position="454"/>
    </location>
</feature>
<dbReference type="SUPFAM" id="SSF49785">
    <property type="entry name" value="Galactose-binding domain-like"/>
    <property type="match status" value="1"/>
</dbReference>
<dbReference type="SMART" id="SM00456">
    <property type="entry name" value="WW"/>
    <property type="match status" value="4"/>
</dbReference>
<dbReference type="InterPro" id="IPR001202">
    <property type="entry name" value="WW_dom"/>
</dbReference>
<feature type="compositionally biased region" description="Basic and acidic residues" evidence="1">
    <location>
        <begin position="363"/>
        <end position="375"/>
    </location>
</feature>
<evidence type="ECO:0000256" key="1">
    <source>
        <dbReference type="SAM" id="MobiDB-lite"/>
    </source>
</evidence>
<dbReference type="Pfam" id="PF00397">
    <property type="entry name" value="WW"/>
    <property type="match status" value="3"/>
</dbReference>
<proteinExistence type="predicted"/>
<feature type="region of interest" description="Disordered" evidence="1">
    <location>
        <begin position="245"/>
        <end position="264"/>
    </location>
</feature>
<dbReference type="GO" id="GO:0005685">
    <property type="term" value="C:U1 snRNP"/>
    <property type="evidence" value="ECO:0007669"/>
    <property type="project" value="TreeGrafter"/>
</dbReference>
<feature type="region of interest" description="Disordered" evidence="1">
    <location>
        <begin position="486"/>
        <end position="515"/>
    </location>
</feature>
<dbReference type="GO" id="GO:0071004">
    <property type="term" value="C:U2-type prespliceosome"/>
    <property type="evidence" value="ECO:0007669"/>
    <property type="project" value="TreeGrafter"/>
</dbReference>
<feature type="domain" description="WW" evidence="2">
    <location>
        <begin position="649"/>
        <end position="684"/>
    </location>
</feature>